<dbReference type="PANTHER" id="PTHR30478:SF0">
    <property type="entry name" value="BETA SLIDING CLAMP"/>
    <property type="match status" value="1"/>
</dbReference>
<evidence type="ECO:0000256" key="6">
    <source>
        <dbReference type="ARBA" id="ARBA00022695"/>
    </source>
</evidence>
<dbReference type="OrthoDB" id="8421503at2"/>
<dbReference type="eggNOG" id="COG0592">
    <property type="taxonomic scope" value="Bacteria"/>
</dbReference>
<dbReference type="SUPFAM" id="SSF55979">
    <property type="entry name" value="DNA clamp"/>
    <property type="match status" value="3"/>
</dbReference>
<dbReference type="EMBL" id="ASVY01000003">
    <property type="protein sequence ID" value="EOT60267.1"/>
    <property type="molecule type" value="Genomic_DNA"/>
</dbReference>
<sequence length="376" mass="42156">MKLTVKRNTFLQELQTVQRAISSKTTIPILTGVKIVLTDEGLSLTGSNADISIESFLSKEDEKAQMTIESTGSIVLQARFFGEIIRKLPEDMFTLEVLDNNQVAITSGKADFTVNGLDADNYPHLPVIDAKNQIQLPVHLLTKIINETGFAVSLHESRPILTGVHFILENQKLLAVATDSHRLSQRIIPIEQAAENFNIVIPGKSLTELSRSFTNEEEMVEISIMENQVLFKTQNMYFYSRLLEGNYPDTNRLIPTSFNTEIDFYVPELLSAIDRASLLSHEGRNNIVRLAITSDSVVLYGNSPEIGKVEEPLNYEKVTGDPLEISFNPDYMKDALRAFGDMSITVKFISAIRPFTLEPTETDLDFIQLITPVRTN</sequence>
<dbReference type="Pfam" id="PF02767">
    <property type="entry name" value="DNA_pol3_beta_2"/>
    <property type="match status" value="1"/>
</dbReference>
<protein>
    <recommendedName>
        <fullName evidence="3 10">Beta sliding clamp</fullName>
    </recommendedName>
</protein>
<organism evidence="14 16">
    <name type="scientific">Enterococcus haemoperoxidus ATCC BAA-382</name>
    <dbReference type="NCBI Taxonomy" id="1158608"/>
    <lineage>
        <taxon>Bacteria</taxon>
        <taxon>Bacillati</taxon>
        <taxon>Bacillota</taxon>
        <taxon>Bacilli</taxon>
        <taxon>Lactobacillales</taxon>
        <taxon>Enterococcaceae</taxon>
        <taxon>Enterococcus</taxon>
    </lineage>
</organism>
<evidence type="ECO:0000256" key="3">
    <source>
        <dbReference type="ARBA" id="ARBA00021035"/>
    </source>
</evidence>
<evidence type="ECO:0000256" key="5">
    <source>
        <dbReference type="ARBA" id="ARBA00022679"/>
    </source>
</evidence>
<dbReference type="PIRSF" id="PIRSF000804">
    <property type="entry name" value="DNA_pol_III_b"/>
    <property type="match status" value="1"/>
</dbReference>
<dbReference type="EMBL" id="AJAR01000018">
    <property type="protein sequence ID" value="EOH96079.1"/>
    <property type="molecule type" value="Genomic_DNA"/>
</dbReference>
<name>R2T754_9ENTE</name>
<evidence type="ECO:0000313" key="15">
    <source>
        <dbReference type="EMBL" id="EOT60267.1"/>
    </source>
</evidence>
<evidence type="ECO:0000256" key="1">
    <source>
        <dbReference type="ARBA" id="ARBA00004496"/>
    </source>
</evidence>
<dbReference type="GO" id="GO:0003887">
    <property type="term" value="F:DNA-directed DNA polymerase activity"/>
    <property type="evidence" value="ECO:0007669"/>
    <property type="project" value="UniProtKB-UniRule"/>
</dbReference>
<dbReference type="STRING" id="155618.RV06_GL000728"/>
<evidence type="ECO:0000256" key="7">
    <source>
        <dbReference type="ARBA" id="ARBA00022705"/>
    </source>
</evidence>
<comment type="function">
    <text evidence="10">Confers DNA tethering and processivity to DNA polymerases and other proteins. Acts as a clamp, forming a ring around DNA (a reaction catalyzed by the clamp-loading complex) which diffuses in an ATP-independent manner freely and bidirectionally along dsDNA. Initially characterized for its ability to contact the catalytic subunit of DNA polymerase III (Pol III), a complex, multichain enzyme responsible for most of the replicative synthesis in bacteria; Pol III exhibits 3'-5' exonuclease proofreading activity. The beta chain is required for initiation of replication as well as for processivity of DNA replication.</text>
</comment>
<reference evidence="14 16" key="1">
    <citation type="submission" date="2013-02" db="EMBL/GenBank/DDBJ databases">
        <title>The Genome Sequence of Enterococcus haemoperoxidus BAA-382.</title>
        <authorList>
            <consortium name="The Broad Institute Genome Sequencing Platform"/>
            <consortium name="The Broad Institute Genome Sequencing Center for Infectious Disease"/>
            <person name="Earl A.M."/>
            <person name="Gilmore M.S."/>
            <person name="Lebreton F."/>
            <person name="Walker B."/>
            <person name="Young S.K."/>
            <person name="Zeng Q."/>
            <person name="Gargeya S."/>
            <person name="Fitzgerald M."/>
            <person name="Haas B."/>
            <person name="Abouelleil A."/>
            <person name="Alvarado L."/>
            <person name="Arachchi H.M."/>
            <person name="Berlin A.M."/>
            <person name="Chapman S.B."/>
            <person name="Dewar J."/>
            <person name="Goldberg J."/>
            <person name="Griggs A."/>
            <person name="Gujja S."/>
            <person name="Hansen M."/>
            <person name="Howarth C."/>
            <person name="Imamovic A."/>
            <person name="Larimer J."/>
            <person name="McCowan C."/>
            <person name="Murphy C."/>
            <person name="Neiman D."/>
            <person name="Pearson M."/>
            <person name="Priest M."/>
            <person name="Roberts A."/>
            <person name="Saif S."/>
            <person name="Shea T."/>
            <person name="Sisk P."/>
            <person name="Sykes S."/>
            <person name="Wortman J."/>
            <person name="Nusbaum C."/>
            <person name="Birren B."/>
        </authorList>
    </citation>
    <scope>NUCLEOTIDE SEQUENCE [LARGE SCALE GENOMIC DNA]</scope>
    <source>
        <strain evidence="14 16">ATCC BAA-382</strain>
    </source>
</reference>
<evidence type="ECO:0000313" key="17">
    <source>
        <dbReference type="Proteomes" id="UP000014197"/>
    </source>
</evidence>
<evidence type="ECO:0000256" key="10">
    <source>
        <dbReference type="PIRNR" id="PIRNR000804"/>
    </source>
</evidence>
<proteinExistence type="inferred from homology"/>
<dbReference type="GO" id="GO:0009360">
    <property type="term" value="C:DNA polymerase III complex"/>
    <property type="evidence" value="ECO:0007669"/>
    <property type="project" value="InterPro"/>
</dbReference>
<dbReference type="CDD" id="cd00140">
    <property type="entry name" value="beta_clamp"/>
    <property type="match status" value="1"/>
</dbReference>
<feature type="domain" description="DNA polymerase III beta sliding clamp C-terminal" evidence="13">
    <location>
        <begin position="252"/>
        <end position="374"/>
    </location>
</feature>
<dbReference type="InterPro" id="IPR022637">
    <property type="entry name" value="DNA_polIII_beta_cen"/>
</dbReference>
<keyword evidence="9" id="KW-0238">DNA-binding</keyword>
<comment type="similarity">
    <text evidence="2 10">Belongs to the beta sliding clamp family.</text>
</comment>
<keyword evidence="7 10" id="KW-0235">DNA replication</keyword>
<evidence type="ECO:0000313" key="14">
    <source>
        <dbReference type="EMBL" id="EOH96079.1"/>
    </source>
</evidence>
<comment type="subcellular location">
    <subcellularLocation>
        <location evidence="1 10">Cytoplasm</location>
    </subcellularLocation>
</comment>
<evidence type="ECO:0000259" key="11">
    <source>
        <dbReference type="Pfam" id="PF00712"/>
    </source>
</evidence>
<evidence type="ECO:0000259" key="13">
    <source>
        <dbReference type="Pfam" id="PF02768"/>
    </source>
</evidence>
<dbReference type="PATRIC" id="fig|1158608.3.peg.1910"/>
<dbReference type="InterPro" id="IPR046938">
    <property type="entry name" value="DNA_clamp_sf"/>
</dbReference>
<dbReference type="GO" id="GO:0006271">
    <property type="term" value="P:DNA strand elongation involved in DNA replication"/>
    <property type="evidence" value="ECO:0007669"/>
    <property type="project" value="TreeGrafter"/>
</dbReference>
<dbReference type="GO" id="GO:0003677">
    <property type="term" value="F:DNA binding"/>
    <property type="evidence" value="ECO:0007669"/>
    <property type="project" value="UniProtKB-UniRule"/>
</dbReference>
<dbReference type="NCBIfam" id="TIGR00663">
    <property type="entry name" value="dnan"/>
    <property type="match status" value="1"/>
</dbReference>
<evidence type="ECO:0000256" key="8">
    <source>
        <dbReference type="ARBA" id="ARBA00022932"/>
    </source>
</evidence>
<dbReference type="Proteomes" id="UP000014197">
    <property type="component" value="Unassembled WGS sequence"/>
</dbReference>
<comment type="subunit">
    <text evidence="10">Forms a ring-shaped head-to-tail homodimer around DNA.</text>
</comment>
<dbReference type="InterPro" id="IPR022634">
    <property type="entry name" value="DNA_polIII_beta_N"/>
</dbReference>
<keyword evidence="17" id="KW-1185">Reference proteome</keyword>
<dbReference type="Pfam" id="PF02768">
    <property type="entry name" value="DNA_pol3_beta_3"/>
    <property type="match status" value="1"/>
</dbReference>
<dbReference type="Gene3D" id="3.70.10.10">
    <property type="match status" value="1"/>
</dbReference>
<keyword evidence="4 10" id="KW-0963">Cytoplasm</keyword>
<dbReference type="Proteomes" id="UP000013858">
    <property type="component" value="Unassembled WGS sequence"/>
</dbReference>
<dbReference type="SMART" id="SM00480">
    <property type="entry name" value="POL3Bc"/>
    <property type="match status" value="1"/>
</dbReference>
<gene>
    <name evidence="15" type="ORF">I583_02902</name>
    <name evidence="14" type="ORF">UAW_01936</name>
</gene>
<evidence type="ECO:0000256" key="9">
    <source>
        <dbReference type="ARBA" id="ARBA00023125"/>
    </source>
</evidence>
<evidence type="ECO:0000256" key="4">
    <source>
        <dbReference type="ARBA" id="ARBA00022490"/>
    </source>
</evidence>
<dbReference type="GO" id="GO:0008408">
    <property type="term" value="F:3'-5' exonuclease activity"/>
    <property type="evidence" value="ECO:0007669"/>
    <property type="project" value="InterPro"/>
</dbReference>
<feature type="domain" description="DNA polymerase III beta sliding clamp N-terminal" evidence="11">
    <location>
        <begin position="1"/>
        <end position="126"/>
    </location>
</feature>
<keyword evidence="8 10" id="KW-0239">DNA-directed DNA polymerase</keyword>
<dbReference type="InterPro" id="IPR022635">
    <property type="entry name" value="DNA_polIII_beta_C"/>
</dbReference>
<dbReference type="InterPro" id="IPR001001">
    <property type="entry name" value="DNA_polIII_beta"/>
</dbReference>
<dbReference type="Gene3D" id="3.10.150.10">
    <property type="entry name" value="DNA Polymerase III, subunit A, domain 2"/>
    <property type="match status" value="1"/>
</dbReference>
<reference evidence="15 17" key="2">
    <citation type="submission" date="2013-03" db="EMBL/GenBank/DDBJ databases">
        <title>The Genome Sequence of Enterococcus haemoperoxidus BAA-382 (PacBio/Illumina hybrid assembly).</title>
        <authorList>
            <consortium name="The Broad Institute Genomics Platform"/>
            <consortium name="The Broad Institute Genome Sequencing Center for Infectious Disease"/>
            <person name="Earl A."/>
            <person name="Russ C."/>
            <person name="Gilmore M."/>
            <person name="Surin D."/>
            <person name="Walker B."/>
            <person name="Young S."/>
            <person name="Zeng Q."/>
            <person name="Gargeya S."/>
            <person name="Fitzgerald M."/>
            <person name="Haas B."/>
            <person name="Abouelleil A."/>
            <person name="Allen A.W."/>
            <person name="Alvarado L."/>
            <person name="Arachchi H.M."/>
            <person name="Berlin A.M."/>
            <person name="Chapman S.B."/>
            <person name="Gainer-Dewar J."/>
            <person name="Goldberg J."/>
            <person name="Griggs A."/>
            <person name="Gujja S."/>
            <person name="Hansen M."/>
            <person name="Howarth C."/>
            <person name="Imamovic A."/>
            <person name="Ireland A."/>
            <person name="Larimer J."/>
            <person name="McCowan C."/>
            <person name="Murphy C."/>
            <person name="Pearson M."/>
            <person name="Poon T.W."/>
            <person name="Priest M."/>
            <person name="Roberts A."/>
            <person name="Saif S."/>
            <person name="Shea T."/>
            <person name="Sisk P."/>
            <person name="Sykes S."/>
            <person name="Wortman J."/>
            <person name="Nusbaum C."/>
            <person name="Birren B."/>
        </authorList>
    </citation>
    <scope>NUCLEOTIDE SEQUENCE [LARGE SCALE GENOMIC DNA]</scope>
    <source>
        <strain evidence="15 17">ATCC BAA-382</strain>
    </source>
</reference>
<evidence type="ECO:0000313" key="16">
    <source>
        <dbReference type="Proteomes" id="UP000013858"/>
    </source>
</evidence>
<dbReference type="Pfam" id="PF00712">
    <property type="entry name" value="DNA_pol3_beta"/>
    <property type="match status" value="1"/>
</dbReference>
<dbReference type="FunFam" id="3.10.150.10:FF:000007">
    <property type="entry name" value="Beta sliding clamp"/>
    <property type="match status" value="1"/>
</dbReference>
<dbReference type="RefSeq" id="WP_010762138.1">
    <property type="nucleotide sequence ID" value="NZ_KB946316.1"/>
</dbReference>
<keyword evidence="6 10" id="KW-0548">Nucleotidyltransferase</keyword>
<feature type="domain" description="DNA polymerase III beta sliding clamp central" evidence="12">
    <location>
        <begin position="135"/>
        <end position="249"/>
    </location>
</feature>
<dbReference type="GO" id="GO:0005737">
    <property type="term" value="C:cytoplasm"/>
    <property type="evidence" value="ECO:0007669"/>
    <property type="project" value="UniProtKB-SubCell"/>
</dbReference>
<dbReference type="PANTHER" id="PTHR30478">
    <property type="entry name" value="DNA POLYMERASE III SUBUNIT BETA"/>
    <property type="match status" value="1"/>
</dbReference>
<comment type="caution">
    <text evidence="14">The sequence shown here is derived from an EMBL/GenBank/DDBJ whole genome shotgun (WGS) entry which is preliminary data.</text>
</comment>
<evidence type="ECO:0000259" key="12">
    <source>
        <dbReference type="Pfam" id="PF02767"/>
    </source>
</evidence>
<accession>R2T754</accession>
<evidence type="ECO:0000256" key="2">
    <source>
        <dbReference type="ARBA" id="ARBA00010752"/>
    </source>
</evidence>
<keyword evidence="5 10" id="KW-0808">Transferase</keyword>
<dbReference type="AlphaFoldDB" id="R2T754"/>